<dbReference type="SUPFAM" id="SSF50249">
    <property type="entry name" value="Nucleic acid-binding proteins"/>
    <property type="match status" value="1"/>
</dbReference>
<dbReference type="HAMAP" id="MF_00031">
    <property type="entry name" value="DNA_HJ_migration_RuvA"/>
    <property type="match status" value="1"/>
</dbReference>
<keyword evidence="8" id="KW-0067">ATP-binding</keyword>
<dbReference type="Gene3D" id="1.10.150.20">
    <property type="entry name" value="5' to 3' exonuclease, C-terminal subdomain"/>
    <property type="match status" value="1"/>
</dbReference>
<dbReference type="STRING" id="565045.NOR51B_168"/>
<dbReference type="InterPro" id="IPR013849">
    <property type="entry name" value="DNA_helicase_Holl-junc_RuvA_I"/>
</dbReference>
<dbReference type="SUPFAM" id="SSF47781">
    <property type="entry name" value="RuvA domain 2-like"/>
    <property type="match status" value="1"/>
</dbReference>
<protein>
    <recommendedName>
        <fullName evidence="6">Holliday junction branch migration complex subunit RuvA</fullName>
    </recommendedName>
</protein>
<keyword evidence="5 6" id="KW-0234">DNA repair</keyword>
<dbReference type="Proteomes" id="UP000004699">
    <property type="component" value="Unassembled WGS sequence"/>
</dbReference>
<keyword evidence="3 6" id="KW-0238">DNA-binding</keyword>
<feature type="region of interest" description="Domain I" evidence="6">
    <location>
        <begin position="1"/>
        <end position="64"/>
    </location>
</feature>
<keyword evidence="4 6" id="KW-0233">DNA recombination</keyword>
<dbReference type="GO" id="GO:0009379">
    <property type="term" value="C:Holliday junction helicase complex"/>
    <property type="evidence" value="ECO:0007669"/>
    <property type="project" value="InterPro"/>
</dbReference>
<feature type="domain" description="Helix-hairpin-helix DNA-binding motif class 1" evidence="7">
    <location>
        <begin position="108"/>
        <end position="127"/>
    </location>
</feature>
<dbReference type="GO" id="GO:0005737">
    <property type="term" value="C:cytoplasm"/>
    <property type="evidence" value="ECO:0007669"/>
    <property type="project" value="UniProtKB-SubCell"/>
</dbReference>
<evidence type="ECO:0000256" key="4">
    <source>
        <dbReference type="ARBA" id="ARBA00023172"/>
    </source>
</evidence>
<dbReference type="InterPro" id="IPR000085">
    <property type="entry name" value="RuvA"/>
</dbReference>
<dbReference type="InterPro" id="IPR010994">
    <property type="entry name" value="RuvA_2-like"/>
</dbReference>
<keyword evidence="8" id="KW-0347">Helicase</keyword>
<dbReference type="Pfam" id="PF01330">
    <property type="entry name" value="RuvA_N"/>
    <property type="match status" value="1"/>
</dbReference>
<dbReference type="SUPFAM" id="SSF46929">
    <property type="entry name" value="DNA helicase RuvA subunit, C-terminal domain"/>
    <property type="match status" value="1"/>
</dbReference>
<feature type="domain" description="Helix-hairpin-helix DNA-binding motif class 1" evidence="7">
    <location>
        <begin position="73"/>
        <end position="92"/>
    </location>
</feature>
<evidence type="ECO:0000313" key="8">
    <source>
        <dbReference type="EMBL" id="EED34231.1"/>
    </source>
</evidence>
<comment type="subunit">
    <text evidence="6">Homotetramer. Forms an RuvA(8)-RuvB(12)-Holliday junction (HJ) complex. HJ DNA is sandwiched between 2 RuvA tetramers; dsDNA enters through RuvA and exits via RuvB. An RuvB hexamer assembles on each DNA strand where it exits the tetramer. Each RuvB hexamer is contacted by two RuvA subunits (via domain III) on 2 adjacent RuvB subunits; this complex drives branch migration. In the full resolvosome a probable DNA-RuvA(4)-RuvB(12)-RuvC(2) complex forms which resolves the HJ.</text>
</comment>
<evidence type="ECO:0000256" key="5">
    <source>
        <dbReference type="ARBA" id="ARBA00023204"/>
    </source>
</evidence>
<comment type="caution">
    <text evidence="6">Lacks conserved residue(s) required for the propagation of feature annotation.</text>
</comment>
<name>B8KS66_9GAMM</name>
<keyword evidence="8" id="KW-0378">Hydrolase</keyword>
<evidence type="ECO:0000259" key="7">
    <source>
        <dbReference type="SMART" id="SM00278"/>
    </source>
</evidence>
<keyword evidence="2 6" id="KW-0227">DNA damage</keyword>
<evidence type="ECO:0000256" key="6">
    <source>
        <dbReference type="HAMAP-Rule" id="MF_00031"/>
    </source>
</evidence>
<dbReference type="OrthoDB" id="5293449at2"/>
<evidence type="ECO:0000313" key="9">
    <source>
        <dbReference type="Proteomes" id="UP000004699"/>
    </source>
</evidence>
<dbReference type="GO" id="GO:0006310">
    <property type="term" value="P:DNA recombination"/>
    <property type="evidence" value="ECO:0007669"/>
    <property type="project" value="UniProtKB-UniRule"/>
</dbReference>
<dbReference type="AlphaFoldDB" id="B8KS66"/>
<evidence type="ECO:0000256" key="3">
    <source>
        <dbReference type="ARBA" id="ARBA00023125"/>
    </source>
</evidence>
<dbReference type="GO" id="GO:0009378">
    <property type="term" value="F:four-way junction helicase activity"/>
    <property type="evidence" value="ECO:0007669"/>
    <property type="project" value="InterPro"/>
</dbReference>
<dbReference type="InterPro" id="IPR036267">
    <property type="entry name" value="RuvA_C_sf"/>
</dbReference>
<comment type="function">
    <text evidence="6">The RuvA-RuvB-RuvC complex processes Holliday junction (HJ) DNA during genetic recombination and DNA repair, while the RuvA-RuvB complex plays an important role in the rescue of blocked DNA replication forks via replication fork reversal (RFR). RuvA specifically binds to HJ cruciform DNA, conferring on it an open structure. The RuvB hexamer acts as an ATP-dependent pump, pulling dsDNA into and through the RuvAB complex. HJ branch migration allows RuvC to scan DNA until it finds its consensus sequence, where it cleaves and resolves the cruciform DNA.</text>
</comment>
<evidence type="ECO:0000256" key="1">
    <source>
        <dbReference type="ARBA" id="ARBA00022490"/>
    </source>
</evidence>
<dbReference type="HOGENOM" id="CLU_087936_0_0_6"/>
<proteinExistence type="inferred from homology"/>
<dbReference type="Pfam" id="PF14520">
    <property type="entry name" value="HHH_5"/>
    <property type="match status" value="1"/>
</dbReference>
<organism evidence="8 9">
    <name type="scientific">Luminiphilus syltensis NOR5-1B</name>
    <dbReference type="NCBI Taxonomy" id="565045"/>
    <lineage>
        <taxon>Bacteria</taxon>
        <taxon>Pseudomonadati</taxon>
        <taxon>Pseudomonadota</taxon>
        <taxon>Gammaproteobacteria</taxon>
        <taxon>Cellvibrionales</taxon>
        <taxon>Halieaceae</taxon>
        <taxon>Luminiphilus</taxon>
    </lineage>
</organism>
<dbReference type="GO" id="GO:0006281">
    <property type="term" value="P:DNA repair"/>
    <property type="evidence" value="ECO:0007669"/>
    <property type="project" value="UniProtKB-UniRule"/>
</dbReference>
<keyword evidence="8" id="KW-0547">Nucleotide-binding</keyword>
<dbReference type="eggNOG" id="COG0632">
    <property type="taxonomic scope" value="Bacteria"/>
</dbReference>
<dbReference type="Gene3D" id="1.10.8.10">
    <property type="entry name" value="DNA helicase RuvA subunit, C-terminal domain"/>
    <property type="match status" value="1"/>
</dbReference>
<feature type="region of interest" description="Domain III" evidence="6">
    <location>
        <begin position="154"/>
        <end position="207"/>
    </location>
</feature>
<comment type="domain">
    <text evidence="6">Has three domains with a flexible linker between the domains II and III and assumes an 'L' shape. Domain III is highly mobile and contacts RuvB.</text>
</comment>
<sequence>MIGRIRGILAAKHPPEIVVDVGGVGYEIQVPMTTLFQLPDIGTEVSLVTHFVVREDAQQLFGFVSEVDRRLFRELIKVSGVGPRLALTLLSGMDAREFSRCLQRDDVASLVALPGVGKKTAERLLVEMRDKAGKWLGELSPEMATTVGVAPGPAPDDAREEAEQALVALGYKLADASRLVASVDDSGASSEQLIRRALQAAAPRSQR</sequence>
<dbReference type="CDD" id="cd14332">
    <property type="entry name" value="UBA_RuvA_C"/>
    <property type="match status" value="1"/>
</dbReference>
<comment type="subcellular location">
    <subcellularLocation>
        <location evidence="6">Cytoplasm</location>
    </subcellularLocation>
</comment>
<dbReference type="Pfam" id="PF07499">
    <property type="entry name" value="RuvA_C"/>
    <property type="match status" value="1"/>
</dbReference>
<dbReference type="GO" id="GO:0005524">
    <property type="term" value="F:ATP binding"/>
    <property type="evidence" value="ECO:0007669"/>
    <property type="project" value="InterPro"/>
</dbReference>
<dbReference type="NCBIfam" id="TIGR00084">
    <property type="entry name" value="ruvA"/>
    <property type="match status" value="1"/>
</dbReference>
<accession>B8KS66</accession>
<keyword evidence="9" id="KW-1185">Reference proteome</keyword>
<dbReference type="InterPro" id="IPR012340">
    <property type="entry name" value="NA-bd_OB-fold"/>
</dbReference>
<dbReference type="GO" id="GO:0048476">
    <property type="term" value="C:Holliday junction resolvase complex"/>
    <property type="evidence" value="ECO:0007669"/>
    <property type="project" value="UniProtKB-UniRule"/>
</dbReference>
<gene>
    <name evidence="6 8" type="primary">ruvA</name>
    <name evidence="8" type="ORF">NOR51B_168</name>
</gene>
<keyword evidence="1 6" id="KW-0963">Cytoplasm</keyword>
<dbReference type="GO" id="GO:0000400">
    <property type="term" value="F:four-way junction DNA binding"/>
    <property type="evidence" value="ECO:0007669"/>
    <property type="project" value="UniProtKB-UniRule"/>
</dbReference>
<dbReference type="RefSeq" id="WP_009018979.1">
    <property type="nucleotide sequence ID" value="NZ_DS999411.1"/>
</dbReference>
<comment type="similarity">
    <text evidence="6">Belongs to the RuvA family.</text>
</comment>
<reference evidence="9" key="1">
    <citation type="journal article" date="2013" name="BMC Microbiol.">
        <title>Taxonomy and evolution of bacteriochlorophyll a-containing members of the OM60/NOR5 clade of marine gammaproteobacteria: description of Luminiphilus syltensis gen. nov., sp. nov., reclassification of Haliea rubra as Pseudohaliea rubra gen. nov., comb. nov., and emendation of Chromatocurvus halotolerans.</title>
        <authorList>
            <person name="Spring S."/>
            <person name="Riedel T."/>
            <person name="Sproer C."/>
            <person name="Yan S."/>
            <person name="Harder J."/>
            <person name="Fuchs B.M."/>
        </authorList>
    </citation>
    <scope>NUCLEOTIDE SEQUENCE [LARGE SCALE GENOMIC DNA]</scope>
    <source>
        <strain evidence="9">NOR51-B</strain>
    </source>
</reference>
<dbReference type="InterPro" id="IPR003583">
    <property type="entry name" value="Hlx-hairpin-Hlx_DNA-bd_motif"/>
</dbReference>
<dbReference type="InterPro" id="IPR011114">
    <property type="entry name" value="RuvA_C"/>
</dbReference>
<dbReference type="Gene3D" id="2.40.50.140">
    <property type="entry name" value="Nucleic acid-binding proteins"/>
    <property type="match status" value="1"/>
</dbReference>
<evidence type="ECO:0000256" key="2">
    <source>
        <dbReference type="ARBA" id="ARBA00022763"/>
    </source>
</evidence>
<dbReference type="EMBL" id="DS999411">
    <property type="protein sequence ID" value="EED34231.1"/>
    <property type="molecule type" value="Genomic_DNA"/>
</dbReference>
<dbReference type="SMART" id="SM00278">
    <property type="entry name" value="HhH1"/>
    <property type="match status" value="2"/>
</dbReference>